<accession>A0A219B3P6</accession>
<evidence type="ECO:0000256" key="1">
    <source>
        <dbReference type="SAM" id="Coils"/>
    </source>
</evidence>
<dbReference type="EMBL" id="NFZT01000001">
    <property type="protein sequence ID" value="OWV32753.1"/>
    <property type="molecule type" value="Genomic_DNA"/>
</dbReference>
<evidence type="ECO:0000313" key="4">
    <source>
        <dbReference type="Proteomes" id="UP000198462"/>
    </source>
</evidence>
<name>A0A219B3P6_9SPHN</name>
<feature type="coiled-coil region" evidence="1">
    <location>
        <begin position="35"/>
        <end position="62"/>
    </location>
</feature>
<reference evidence="4" key="1">
    <citation type="submission" date="2017-05" db="EMBL/GenBank/DDBJ databases">
        <authorList>
            <person name="Lin X."/>
        </authorList>
    </citation>
    <scope>NUCLEOTIDE SEQUENCE [LARGE SCALE GENOMIC DNA]</scope>
    <source>
        <strain evidence="4">JLT2012</strain>
    </source>
</reference>
<dbReference type="AlphaFoldDB" id="A0A219B3P6"/>
<evidence type="ECO:0008006" key="5">
    <source>
        <dbReference type="Google" id="ProtNLM"/>
    </source>
</evidence>
<sequence length="341" mass="36968">MVFLLIAFIGGMLLSPWFEQQVRPRLPFPYEPDVAEVVTARLDSHEQAIERLESRVAALEQRPGLPSLPAQTARAEEGEQPALNDPVLAAEVAEQASTQITRLETRVDALDRQQSQLGGRVDNLSAEVAGLTVRVQDSRGESAARVARAEELAREARAVILIAQARRAFAAGEPLGPLEPALRSALGADADDALDDLSAGMRGLVRPPALAARFERLAPQLLDSSAAEGEQGWWQSFTGGLADIFQVRRADTDSSAERAEDIVAEVEEEIEAGDVEGAVAAYRRLPDDIQRRGARWLRDAQRYVQTENLLARLEARVVDASGELTAPREAPAQDSSGTTQL</sequence>
<organism evidence="3 4">
    <name type="scientific">Pacificimonas flava</name>
    <dbReference type="NCBI Taxonomy" id="1234595"/>
    <lineage>
        <taxon>Bacteria</taxon>
        <taxon>Pseudomonadati</taxon>
        <taxon>Pseudomonadota</taxon>
        <taxon>Alphaproteobacteria</taxon>
        <taxon>Sphingomonadales</taxon>
        <taxon>Sphingosinicellaceae</taxon>
        <taxon>Pacificimonas</taxon>
    </lineage>
</organism>
<feature type="coiled-coil region" evidence="1">
    <location>
        <begin position="249"/>
        <end position="276"/>
    </location>
</feature>
<keyword evidence="4" id="KW-1185">Reference proteome</keyword>
<evidence type="ECO:0000313" key="3">
    <source>
        <dbReference type="EMBL" id="OWV32753.1"/>
    </source>
</evidence>
<proteinExistence type="predicted"/>
<feature type="region of interest" description="Disordered" evidence="2">
    <location>
        <begin position="322"/>
        <end position="341"/>
    </location>
</feature>
<comment type="caution">
    <text evidence="3">The sequence shown here is derived from an EMBL/GenBank/DDBJ whole genome shotgun (WGS) entry which is preliminary data.</text>
</comment>
<evidence type="ECO:0000256" key="2">
    <source>
        <dbReference type="SAM" id="MobiDB-lite"/>
    </source>
</evidence>
<gene>
    <name evidence="3" type="ORF">B5C34_04325</name>
</gene>
<dbReference type="Proteomes" id="UP000198462">
    <property type="component" value="Unassembled WGS sequence"/>
</dbReference>
<keyword evidence="1" id="KW-0175">Coiled coil</keyword>
<dbReference type="Gene3D" id="1.20.5.340">
    <property type="match status" value="1"/>
</dbReference>
<protein>
    <recommendedName>
        <fullName evidence="5">Inner membrane protein</fullName>
    </recommendedName>
</protein>